<evidence type="ECO:0000313" key="2">
    <source>
        <dbReference type="EMBL" id="KFM98584.1"/>
    </source>
</evidence>
<feature type="transmembrane region" description="Helical" evidence="1">
    <location>
        <begin position="131"/>
        <end position="149"/>
    </location>
</feature>
<dbReference type="InterPro" id="IPR009323">
    <property type="entry name" value="DUF979"/>
</dbReference>
<reference evidence="3 5" key="2">
    <citation type="submission" date="2018-08" db="EMBL/GenBank/DDBJ databases">
        <title>Bacillus clarus sp. nov. strain PS00077A.</title>
        <authorList>
            <person name="Mendez Acevedo M."/>
            <person name="Carroll L."/>
            <person name="Mukherjee M."/>
            <person name="Wiedmann M."/>
            <person name="Kovac J."/>
        </authorList>
    </citation>
    <scope>NUCLEOTIDE SEQUENCE [LARGE SCALE GENOMIC DNA]</scope>
    <source>
        <strain evidence="3 5">PS00077A</strain>
    </source>
</reference>
<organism evidence="2 4">
    <name type="scientific">Bacillus clarus</name>
    <dbReference type="NCBI Taxonomy" id="2338372"/>
    <lineage>
        <taxon>Bacteria</taxon>
        <taxon>Bacillati</taxon>
        <taxon>Bacillota</taxon>
        <taxon>Bacilli</taxon>
        <taxon>Bacillales</taxon>
        <taxon>Bacillaceae</taxon>
        <taxon>Bacillus</taxon>
        <taxon>Bacillus cereus group</taxon>
    </lineage>
</organism>
<feature type="transmembrane region" description="Helical" evidence="1">
    <location>
        <begin position="231"/>
        <end position="249"/>
    </location>
</feature>
<dbReference type="Proteomes" id="UP000029389">
    <property type="component" value="Unassembled WGS sequence"/>
</dbReference>
<dbReference type="PATRIC" id="fig|1405.8.peg.245"/>
<feature type="transmembrane region" description="Helical" evidence="1">
    <location>
        <begin position="297"/>
        <end position="317"/>
    </location>
</feature>
<reference evidence="2 4" key="1">
    <citation type="submission" date="2014-04" db="EMBL/GenBank/DDBJ databases">
        <authorList>
            <person name="Bishop-Lilly K.A."/>
            <person name="Broomall S.M."/>
            <person name="Chain P.S."/>
            <person name="Chertkov O."/>
            <person name="Coyne S.R."/>
            <person name="Daligault H.E."/>
            <person name="Davenport K.W."/>
            <person name="Erkkila T."/>
            <person name="Frey K.G."/>
            <person name="Gibbons H.S."/>
            <person name="Gu W."/>
            <person name="Jaissle J."/>
            <person name="Johnson S.L."/>
            <person name="Koroleva G.I."/>
            <person name="Ladner J.T."/>
            <person name="Lo C.-C."/>
            <person name="Minogue T.D."/>
            <person name="Munk C."/>
            <person name="Palacios G.F."/>
            <person name="Redden C.L."/>
            <person name="Rosenzweig C.N."/>
            <person name="Scholz M.B."/>
            <person name="Teshima H."/>
            <person name="Xu Y."/>
        </authorList>
    </citation>
    <scope>NUCLEOTIDE SEQUENCE [LARGE SCALE GENOMIC DNA]</scope>
    <source>
        <strain evidence="2 4">BHP</strain>
    </source>
</reference>
<name>A0A090YJH1_9BACI</name>
<sequence length="320" mass="34598">MNLITMDTIYYILGIIVAFVAIRIAFDREHPNRFGSSLFWALFAITFLFGNMIPPFYVGCIVIIMVMLASLNKVTKSNEKEAPAEERVKHAEKLRNKIFMPAILIPIFTIIGTLTLGKIKWGNVSLVDSDKVTLIALALGALLAFVAALRITKAKITTPVQEGSRLLQAVGWAVILPQMLAALGGIFAKSGVGQVVSDLVGQVLPTEYPFVAVMAYCLGMMLFTVVMGNAFAAFAVITGGIGLPLIVQMHGGNPAIMAALGMFAGYCGTLITPMAANFNIVPAMLLELKDKNAVIKAQAPIAITIFLINMFIMYGLVYRF</sequence>
<keyword evidence="1" id="KW-1133">Transmembrane helix</keyword>
<accession>A0A090YJH1</accession>
<keyword evidence="1" id="KW-0812">Transmembrane</keyword>
<protein>
    <submittedName>
        <fullName evidence="3">DUF979 domain-containing protein</fullName>
    </submittedName>
</protein>
<evidence type="ECO:0000313" key="3">
    <source>
        <dbReference type="EMBL" id="RFT65544.1"/>
    </source>
</evidence>
<feature type="transmembrane region" description="Helical" evidence="1">
    <location>
        <begin position="169"/>
        <end position="188"/>
    </location>
</feature>
<evidence type="ECO:0000313" key="4">
    <source>
        <dbReference type="Proteomes" id="UP000029389"/>
    </source>
</evidence>
<keyword evidence="5" id="KW-1185">Reference proteome</keyword>
<dbReference type="STRING" id="1405.B7492_16420"/>
<evidence type="ECO:0000313" key="5">
    <source>
        <dbReference type="Proteomes" id="UP000264294"/>
    </source>
</evidence>
<dbReference type="EMBL" id="QVOD01000025">
    <property type="protein sequence ID" value="RFT65544.1"/>
    <property type="molecule type" value="Genomic_DNA"/>
</dbReference>
<gene>
    <name evidence="3" type="ORF">D0U04_18840</name>
    <name evidence="2" type="ORF">DJ93_85</name>
</gene>
<feature type="transmembrane region" description="Helical" evidence="1">
    <location>
        <begin position="255"/>
        <end position="276"/>
    </location>
</feature>
<comment type="caution">
    <text evidence="2">The sequence shown here is derived from an EMBL/GenBank/DDBJ whole genome shotgun (WGS) entry which is preliminary data.</text>
</comment>
<keyword evidence="1" id="KW-0472">Membrane</keyword>
<dbReference type="eggNOG" id="COG3817">
    <property type="taxonomic scope" value="Bacteria"/>
</dbReference>
<feature type="transmembrane region" description="Helical" evidence="1">
    <location>
        <begin position="9"/>
        <end position="26"/>
    </location>
</feature>
<feature type="transmembrane region" description="Helical" evidence="1">
    <location>
        <begin position="38"/>
        <end position="71"/>
    </location>
</feature>
<dbReference type="Pfam" id="PF06166">
    <property type="entry name" value="DUF979"/>
    <property type="match status" value="1"/>
</dbReference>
<feature type="transmembrane region" description="Helical" evidence="1">
    <location>
        <begin position="98"/>
        <end position="119"/>
    </location>
</feature>
<proteinExistence type="predicted"/>
<dbReference type="Proteomes" id="UP000264294">
    <property type="component" value="Unassembled WGS sequence"/>
</dbReference>
<evidence type="ECO:0000256" key="1">
    <source>
        <dbReference type="SAM" id="Phobius"/>
    </source>
</evidence>
<dbReference type="EMBL" id="JMQC01000008">
    <property type="protein sequence ID" value="KFM98584.1"/>
    <property type="molecule type" value="Genomic_DNA"/>
</dbReference>
<feature type="transmembrane region" description="Helical" evidence="1">
    <location>
        <begin position="208"/>
        <end position="226"/>
    </location>
</feature>
<dbReference type="AlphaFoldDB" id="A0A090YJH1"/>
<dbReference type="RefSeq" id="WP_042978813.1">
    <property type="nucleotide sequence ID" value="NZ_JMQC01000008.1"/>
</dbReference>